<sequence length="106" mass="11310">MLAATPEEAMLRPTRPLSYGIASTSGSVLDSINRCTLIMLYDFRAALSSIRNSNTKIKVVDKGFASSPDPIAGVEALHASVVRLDEGNGWNGPRKIAQDGSYLTQG</sequence>
<name>A0ABR0ASB7_9CRUS</name>
<evidence type="ECO:0000313" key="2">
    <source>
        <dbReference type="Proteomes" id="UP001234178"/>
    </source>
</evidence>
<accession>A0ABR0ASB7</accession>
<evidence type="ECO:0000313" key="1">
    <source>
        <dbReference type="EMBL" id="KAK4027996.1"/>
    </source>
</evidence>
<gene>
    <name evidence="1" type="ORF">OUZ56_017159</name>
</gene>
<comment type="caution">
    <text evidence="1">The sequence shown here is derived from an EMBL/GenBank/DDBJ whole genome shotgun (WGS) entry which is preliminary data.</text>
</comment>
<reference evidence="1 2" key="1">
    <citation type="journal article" date="2023" name="Nucleic Acids Res.">
        <title>The hologenome of Daphnia magna reveals possible DNA methylation and microbiome-mediated evolution of the host genome.</title>
        <authorList>
            <person name="Chaturvedi A."/>
            <person name="Li X."/>
            <person name="Dhandapani V."/>
            <person name="Marshall H."/>
            <person name="Kissane S."/>
            <person name="Cuenca-Cambronero M."/>
            <person name="Asole G."/>
            <person name="Calvet F."/>
            <person name="Ruiz-Romero M."/>
            <person name="Marangio P."/>
            <person name="Guigo R."/>
            <person name="Rago D."/>
            <person name="Mirbahai L."/>
            <person name="Eastwood N."/>
            <person name="Colbourne J.K."/>
            <person name="Zhou J."/>
            <person name="Mallon E."/>
            <person name="Orsini L."/>
        </authorList>
    </citation>
    <scope>NUCLEOTIDE SEQUENCE [LARGE SCALE GENOMIC DNA]</scope>
    <source>
        <strain evidence="1">LRV0_1</strain>
    </source>
</reference>
<protein>
    <submittedName>
        <fullName evidence="1">Uncharacterized protein</fullName>
    </submittedName>
</protein>
<dbReference type="EMBL" id="JAOYFB010000038">
    <property type="protein sequence ID" value="KAK4027996.1"/>
    <property type="molecule type" value="Genomic_DNA"/>
</dbReference>
<organism evidence="1 2">
    <name type="scientific">Daphnia magna</name>
    <dbReference type="NCBI Taxonomy" id="35525"/>
    <lineage>
        <taxon>Eukaryota</taxon>
        <taxon>Metazoa</taxon>
        <taxon>Ecdysozoa</taxon>
        <taxon>Arthropoda</taxon>
        <taxon>Crustacea</taxon>
        <taxon>Branchiopoda</taxon>
        <taxon>Diplostraca</taxon>
        <taxon>Cladocera</taxon>
        <taxon>Anomopoda</taxon>
        <taxon>Daphniidae</taxon>
        <taxon>Daphnia</taxon>
    </lineage>
</organism>
<dbReference type="Proteomes" id="UP001234178">
    <property type="component" value="Unassembled WGS sequence"/>
</dbReference>
<keyword evidence="2" id="KW-1185">Reference proteome</keyword>
<proteinExistence type="predicted"/>